<protein>
    <submittedName>
        <fullName evidence="2">Uncharacterized protein</fullName>
    </submittedName>
</protein>
<accession>V2WVB1</accession>
<sequence length="195" mass="21492">MLSDALVMKAALDGIMCFLSSNGSVRMNDVWTDDNSPVTSRLREVTGKSRQSIYNTHEEEAVSGQRPNLGFQRATSRNAPSRSPSTLARCWVGIETTGTRPERAQVQNLALLTFDSGSIPCRPAKDSALSLAPYLPCCAICYRRVTSQRQITHSRLQRVSGTQYLLPLAPQDVVFSKNNGIYCRSTHASFHPSIT</sequence>
<organism evidence="2 3">
    <name type="scientific">Moniliophthora roreri (strain MCA 2997)</name>
    <name type="common">Cocoa frosty pod rot fungus</name>
    <name type="synonym">Crinipellis roreri</name>
    <dbReference type="NCBI Taxonomy" id="1381753"/>
    <lineage>
        <taxon>Eukaryota</taxon>
        <taxon>Fungi</taxon>
        <taxon>Dikarya</taxon>
        <taxon>Basidiomycota</taxon>
        <taxon>Agaricomycotina</taxon>
        <taxon>Agaricomycetes</taxon>
        <taxon>Agaricomycetidae</taxon>
        <taxon>Agaricales</taxon>
        <taxon>Marasmiineae</taxon>
        <taxon>Marasmiaceae</taxon>
        <taxon>Moniliophthora</taxon>
    </lineage>
</organism>
<comment type="caution">
    <text evidence="2">The sequence shown here is derived from an EMBL/GenBank/DDBJ whole genome shotgun (WGS) entry which is preliminary data.</text>
</comment>
<dbReference type="HOGENOM" id="CLU_1399369_0_0_1"/>
<dbReference type="EMBL" id="AWSO01001058">
    <property type="protein sequence ID" value="ESK85527.1"/>
    <property type="molecule type" value="Genomic_DNA"/>
</dbReference>
<proteinExistence type="predicted"/>
<feature type="non-terminal residue" evidence="2">
    <location>
        <position position="195"/>
    </location>
</feature>
<feature type="region of interest" description="Disordered" evidence="1">
    <location>
        <begin position="64"/>
        <end position="83"/>
    </location>
</feature>
<evidence type="ECO:0000256" key="1">
    <source>
        <dbReference type="SAM" id="MobiDB-lite"/>
    </source>
</evidence>
<feature type="compositionally biased region" description="Polar residues" evidence="1">
    <location>
        <begin position="73"/>
        <end position="83"/>
    </location>
</feature>
<evidence type="ECO:0000313" key="3">
    <source>
        <dbReference type="Proteomes" id="UP000017559"/>
    </source>
</evidence>
<name>V2WVB1_MONRO</name>
<dbReference type="AlphaFoldDB" id="V2WVB1"/>
<keyword evidence="3" id="KW-1185">Reference proteome</keyword>
<gene>
    <name evidence="2" type="ORF">Moror_10089</name>
</gene>
<dbReference type="KEGG" id="mrr:Moror_10089"/>
<reference evidence="2 3" key="1">
    <citation type="journal article" date="2014" name="BMC Genomics">
        <title>Genome and secretome analysis of the hemibiotrophic fungal pathogen, Moniliophthora roreri, which causes frosty pod rot disease of cacao: mechanisms of the biotrophic and necrotrophic phases.</title>
        <authorList>
            <person name="Meinhardt L.W."/>
            <person name="Costa G.G.L."/>
            <person name="Thomazella D.P.T."/>
            <person name="Teixeira P.J.P.L."/>
            <person name="Carazzolle M.F."/>
            <person name="Schuster S.C."/>
            <person name="Carlson J.E."/>
            <person name="Guiltinan M.J."/>
            <person name="Mieczkowski P."/>
            <person name="Farmer A."/>
            <person name="Ramaraj T."/>
            <person name="Crozier J."/>
            <person name="Davis R.E."/>
            <person name="Shao J."/>
            <person name="Melnick R.L."/>
            <person name="Pereira G.A.G."/>
            <person name="Bailey B.A."/>
        </authorList>
    </citation>
    <scope>NUCLEOTIDE SEQUENCE [LARGE SCALE GENOMIC DNA]</scope>
    <source>
        <strain evidence="2 3">MCA 2997</strain>
    </source>
</reference>
<dbReference type="Proteomes" id="UP000017559">
    <property type="component" value="Unassembled WGS sequence"/>
</dbReference>
<evidence type="ECO:0000313" key="2">
    <source>
        <dbReference type="EMBL" id="ESK85527.1"/>
    </source>
</evidence>